<gene>
    <name evidence="1" type="ORF">R3Q16_13055</name>
</gene>
<accession>A0ABU4BTJ8</accession>
<dbReference type="Gene3D" id="3.40.1350.10">
    <property type="match status" value="1"/>
</dbReference>
<sequence>MLNAARVFRIDGQNAFPFGQSTLKRHNLVESDLERWVVANPDVLGTGVQIVATQYDKWALPSGDREKSRLDVLALDPSGQLIVVELKRGSDSKIHLQALTYAAMVASFTMDTLAEAHADWCNQQKLDDTPTITSAEALNRLRSVVAGEGEWTPDLLTRPKIVLIAESFHPQVYTTVKWLTELAPTALDIEIHTATLFAIDDSEPEVSQQLCLTFHCEFPAEGIETRILTAGIPQEAVDQVTMEIVERRRNKKSVHIIQQYGLIEPGELLTLDLGTSVNSAVRADVERWISEDKNRGRAEWVGGTTKVLRWCAEPGGTSWSLTGLGKHIIEQATQSKPHVLSGPGVWLRGGRTLYDIASNFQETDEDS</sequence>
<organism evidence="1 2">
    <name type="scientific">Rhodococcus globerulus</name>
    <dbReference type="NCBI Taxonomy" id="33008"/>
    <lineage>
        <taxon>Bacteria</taxon>
        <taxon>Bacillati</taxon>
        <taxon>Actinomycetota</taxon>
        <taxon>Actinomycetes</taxon>
        <taxon>Mycobacteriales</taxon>
        <taxon>Nocardiaceae</taxon>
        <taxon>Rhodococcus</taxon>
    </lineage>
</organism>
<dbReference type="EMBL" id="JAWLKB010000005">
    <property type="protein sequence ID" value="MDV6267538.1"/>
    <property type="molecule type" value="Genomic_DNA"/>
</dbReference>
<protein>
    <submittedName>
        <fullName evidence="1">DNA-binding protein</fullName>
    </submittedName>
</protein>
<dbReference type="GO" id="GO:0003677">
    <property type="term" value="F:DNA binding"/>
    <property type="evidence" value="ECO:0007669"/>
    <property type="project" value="UniProtKB-KW"/>
</dbReference>
<evidence type="ECO:0000313" key="2">
    <source>
        <dbReference type="Proteomes" id="UP001185927"/>
    </source>
</evidence>
<reference evidence="1 2" key="1">
    <citation type="submission" date="2023-10" db="EMBL/GenBank/DDBJ databases">
        <title>Development of a sustainable strategy for remediation of hydrocarbon-contaminated territories based on the waste exchange concept.</title>
        <authorList>
            <person name="Krivoruchko A."/>
        </authorList>
    </citation>
    <scope>NUCLEOTIDE SEQUENCE [LARGE SCALE GENOMIC DNA]</scope>
    <source>
        <strain evidence="1 2">IEGM 1203</strain>
    </source>
</reference>
<dbReference type="RefSeq" id="WP_317541774.1">
    <property type="nucleotide sequence ID" value="NZ_JAWLKB010000005.1"/>
</dbReference>
<keyword evidence="2" id="KW-1185">Reference proteome</keyword>
<name>A0ABU4BTJ8_RHOGO</name>
<keyword evidence="1" id="KW-0238">DNA-binding</keyword>
<comment type="caution">
    <text evidence="1">The sequence shown here is derived from an EMBL/GenBank/DDBJ whole genome shotgun (WGS) entry which is preliminary data.</text>
</comment>
<evidence type="ECO:0000313" key="1">
    <source>
        <dbReference type="EMBL" id="MDV6267538.1"/>
    </source>
</evidence>
<dbReference type="Proteomes" id="UP001185927">
    <property type="component" value="Unassembled WGS sequence"/>
</dbReference>
<proteinExistence type="predicted"/>
<dbReference type="InterPro" id="IPR011856">
    <property type="entry name" value="tRNA_endonuc-like_dom_sf"/>
</dbReference>